<dbReference type="HOGENOM" id="CLU_2870820_0_0_1"/>
<proteinExistence type="predicted"/>
<dbReference type="Gramene" id="LPERR01G36960.1">
    <property type="protein sequence ID" value="LPERR01G36960.1"/>
    <property type="gene ID" value="LPERR01G36960"/>
</dbReference>
<accession>A0A0D9V9R5</accession>
<name>A0A0D9V9R5_9ORYZ</name>
<reference evidence="1 2" key="1">
    <citation type="submission" date="2012-08" db="EMBL/GenBank/DDBJ databases">
        <title>Oryza genome evolution.</title>
        <authorList>
            <person name="Wing R.A."/>
        </authorList>
    </citation>
    <scope>NUCLEOTIDE SEQUENCE</scope>
</reference>
<dbReference type="AlphaFoldDB" id="A0A0D9V9R5"/>
<dbReference type="Proteomes" id="UP000032180">
    <property type="component" value="Chromosome 1"/>
</dbReference>
<evidence type="ECO:0000313" key="2">
    <source>
        <dbReference type="Proteomes" id="UP000032180"/>
    </source>
</evidence>
<protein>
    <submittedName>
        <fullName evidence="1">Uncharacterized protein</fullName>
    </submittedName>
</protein>
<organism evidence="1 2">
    <name type="scientific">Leersia perrieri</name>
    <dbReference type="NCBI Taxonomy" id="77586"/>
    <lineage>
        <taxon>Eukaryota</taxon>
        <taxon>Viridiplantae</taxon>
        <taxon>Streptophyta</taxon>
        <taxon>Embryophyta</taxon>
        <taxon>Tracheophyta</taxon>
        <taxon>Spermatophyta</taxon>
        <taxon>Magnoliopsida</taxon>
        <taxon>Liliopsida</taxon>
        <taxon>Poales</taxon>
        <taxon>Poaceae</taxon>
        <taxon>BOP clade</taxon>
        <taxon>Oryzoideae</taxon>
        <taxon>Oryzeae</taxon>
        <taxon>Oryzinae</taxon>
        <taxon>Leersia</taxon>
    </lineage>
</organism>
<keyword evidence="2" id="KW-1185">Reference proteome</keyword>
<sequence length="64" mass="7563">MGKNINGCSLVWNKFHRWPVPMPYWCHPDCVEDESEDDEELGFPPTFGCKLKYNYINGEKSVFY</sequence>
<evidence type="ECO:0000313" key="1">
    <source>
        <dbReference type="EnsemblPlants" id="LPERR01G36960.1"/>
    </source>
</evidence>
<reference evidence="1" key="3">
    <citation type="submission" date="2015-04" db="UniProtKB">
        <authorList>
            <consortium name="EnsemblPlants"/>
        </authorList>
    </citation>
    <scope>IDENTIFICATION</scope>
</reference>
<dbReference type="EnsemblPlants" id="LPERR01G36960.1">
    <property type="protein sequence ID" value="LPERR01G36960.1"/>
    <property type="gene ID" value="LPERR01G36960"/>
</dbReference>
<reference evidence="2" key="2">
    <citation type="submission" date="2013-12" db="EMBL/GenBank/DDBJ databases">
        <authorList>
            <person name="Yu Y."/>
            <person name="Lee S."/>
            <person name="de Baynast K."/>
            <person name="Wissotski M."/>
            <person name="Liu L."/>
            <person name="Talag J."/>
            <person name="Goicoechea J."/>
            <person name="Angelova A."/>
            <person name="Jetty R."/>
            <person name="Kudrna D."/>
            <person name="Golser W."/>
            <person name="Rivera L."/>
            <person name="Zhang J."/>
            <person name="Wing R."/>
        </authorList>
    </citation>
    <scope>NUCLEOTIDE SEQUENCE</scope>
</reference>